<feature type="domain" description="Potassium channel" evidence="5">
    <location>
        <begin position="178"/>
        <end position="248"/>
    </location>
</feature>
<dbReference type="Proteomes" id="UP000216913">
    <property type="component" value="Unassembled WGS sequence"/>
</dbReference>
<feature type="transmembrane region" description="Helical" evidence="3">
    <location>
        <begin position="113"/>
        <end position="132"/>
    </location>
</feature>
<comment type="subcellular location">
    <subcellularLocation>
        <location evidence="1">Cell membrane</location>
        <topology evidence="1">Multi-pass membrane protein</topology>
    </subcellularLocation>
</comment>
<dbReference type="InterPro" id="IPR013099">
    <property type="entry name" value="K_chnl_dom"/>
</dbReference>
<dbReference type="AlphaFoldDB" id="A0A261T2I0"/>
<keyword evidence="6" id="KW-0813">Transport</keyword>
<evidence type="ECO:0000256" key="3">
    <source>
        <dbReference type="SAM" id="Phobius"/>
    </source>
</evidence>
<organism evidence="6 7">
    <name type="scientific">Bordetella genomosp. 5</name>
    <dbReference type="NCBI Taxonomy" id="1395608"/>
    <lineage>
        <taxon>Bacteria</taxon>
        <taxon>Pseudomonadati</taxon>
        <taxon>Pseudomonadota</taxon>
        <taxon>Betaproteobacteria</taxon>
        <taxon>Burkholderiales</taxon>
        <taxon>Alcaligenaceae</taxon>
        <taxon>Bordetella</taxon>
    </lineage>
</organism>
<dbReference type="PANTHER" id="PTHR43833:SF11">
    <property type="entry name" value="VOLTAGE-GATED POTASSIUM CHANNEL KCH"/>
    <property type="match status" value="1"/>
</dbReference>
<gene>
    <name evidence="6" type="ORF">CAL25_23265</name>
</gene>
<dbReference type="RefSeq" id="WP_094804370.1">
    <property type="nucleotide sequence ID" value="NZ_NEVP01000016.1"/>
</dbReference>
<feature type="domain" description="RCK N-terminal" evidence="4">
    <location>
        <begin position="274"/>
        <end position="387"/>
    </location>
</feature>
<dbReference type="InterPro" id="IPR050721">
    <property type="entry name" value="Trk_Ktr_HKT_K-transport"/>
</dbReference>
<dbReference type="InterPro" id="IPR036291">
    <property type="entry name" value="NAD(P)-bd_dom_sf"/>
</dbReference>
<evidence type="ECO:0000259" key="4">
    <source>
        <dbReference type="Pfam" id="PF02254"/>
    </source>
</evidence>
<dbReference type="GO" id="GO:0005886">
    <property type="term" value="C:plasma membrane"/>
    <property type="evidence" value="ECO:0007669"/>
    <property type="project" value="UniProtKB-SubCell"/>
</dbReference>
<dbReference type="InterPro" id="IPR003148">
    <property type="entry name" value="RCK_N"/>
</dbReference>
<dbReference type="NCBIfam" id="NF007828">
    <property type="entry name" value="PRK10537.1"/>
    <property type="match status" value="1"/>
</dbReference>
<feature type="transmembrane region" description="Helical" evidence="3">
    <location>
        <begin position="40"/>
        <end position="62"/>
    </location>
</feature>
<evidence type="ECO:0000313" key="7">
    <source>
        <dbReference type="Proteomes" id="UP000216913"/>
    </source>
</evidence>
<feature type="transmembrane region" description="Helical" evidence="3">
    <location>
        <begin position="83"/>
        <end position="107"/>
    </location>
</feature>
<dbReference type="GO" id="GO:0006813">
    <property type="term" value="P:potassium ion transport"/>
    <property type="evidence" value="ECO:0007669"/>
    <property type="project" value="InterPro"/>
</dbReference>
<dbReference type="PANTHER" id="PTHR43833">
    <property type="entry name" value="POTASSIUM CHANNEL PROTEIN 2-RELATED-RELATED"/>
    <property type="match status" value="1"/>
</dbReference>
<dbReference type="Gene3D" id="1.10.287.70">
    <property type="match status" value="1"/>
</dbReference>
<keyword evidence="6" id="KW-0407">Ion channel</keyword>
<dbReference type="Pfam" id="PF07885">
    <property type="entry name" value="Ion_trans_2"/>
    <property type="match status" value="1"/>
</dbReference>
<evidence type="ECO:0000313" key="6">
    <source>
        <dbReference type="EMBL" id="OZI43848.1"/>
    </source>
</evidence>
<dbReference type="EMBL" id="NEVP01000016">
    <property type="protein sequence ID" value="OZI43848.1"/>
    <property type="molecule type" value="Genomic_DNA"/>
</dbReference>
<dbReference type="GO" id="GO:0034220">
    <property type="term" value="P:monoatomic ion transmembrane transport"/>
    <property type="evidence" value="ECO:0007669"/>
    <property type="project" value="UniProtKB-KW"/>
</dbReference>
<proteinExistence type="predicted"/>
<name>A0A261T2I0_9BORD</name>
<keyword evidence="3" id="KW-1133">Transmembrane helix</keyword>
<comment type="caution">
    <text evidence="6">The sequence shown here is derived from an EMBL/GenBank/DDBJ whole genome shotgun (WGS) entry which is preliminary data.</text>
</comment>
<evidence type="ECO:0000256" key="1">
    <source>
        <dbReference type="ARBA" id="ARBA00004651"/>
    </source>
</evidence>
<keyword evidence="3" id="KW-0472">Membrane</keyword>
<keyword evidence="6" id="KW-0406">Ion transport</keyword>
<keyword evidence="3" id="KW-0812">Transmembrane</keyword>
<feature type="region of interest" description="Disordered" evidence="2">
    <location>
        <begin position="1"/>
        <end position="21"/>
    </location>
</feature>
<keyword evidence="7" id="KW-1185">Reference proteome</keyword>
<evidence type="ECO:0000256" key="2">
    <source>
        <dbReference type="SAM" id="MobiDB-lite"/>
    </source>
</evidence>
<sequence length="427" mass="44433">MNPAVPPAVPPAAPSAAPPLTGASSSAPAAPAGWRARLAAGAHAVVALLVAINGALFVAPLLRRAGSGEASVWAALDTWRDTIDAIGVLELPRLVLGAGVLLMAVGLLLRARVAWAFSLALLLTVALFVYLGAAGLHRAALLSYTLLVVVLLCASWRQFDRASLAAGSLFALVSVGSLLLYAVFGALYLGAEFVPALTDLPQALYFAVVTMATVGYGDIVPHSTAARFFTVSIIILGITVFATAVSAVIGPIIGGSLKRLVRGRISHAMRKNHVIIAGATPLAQSVYQGMRGRDFPVTVIVPPGVPHEFPADADLIIDDPSSATVLATAGAARARFILALRDDDADNAFIVLAAKEVAGPDTKTVAMVSASKHLQKMRRVQPDMVFSLQLLGSELLARTLTGEPIDHRLVTDLFFAQTASQDAAPQT</sequence>
<feature type="transmembrane region" description="Helical" evidence="3">
    <location>
        <begin position="169"/>
        <end position="191"/>
    </location>
</feature>
<reference evidence="6 7" key="1">
    <citation type="submission" date="2017-05" db="EMBL/GenBank/DDBJ databases">
        <title>Complete and WGS of Bordetella genogroups.</title>
        <authorList>
            <person name="Spilker T."/>
            <person name="LiPuma J."/>
        </authorList>
    </citation>
    <scope>NUCLEOTIDE SEQUENCE [LARGE SCALE GENOMIC DNA]</scope>
    <source>
        <strain evidence="6 7">AU10456</strain>
    </source>
</reference>
<accession>A0A261T2I0</accession>
<feature type="transmembrane region" description="Helical" evidence="3">
    <location>
        <begin position="139"/>
        <end position="157"/>
    </location>
</feature>
<feature type="compositionally biased region" description="Pro residues" evidence="2">
    <location>
        <begin position="1"/>
        <end position="17"/>
    </location>
</feature>
<feature type="transmembrane region" description="Helical" evidence="3">
    <location>
        <begin position="228"/>
        <end position="254"/>
    </location>
</feature>
<evidence type="ECO:0000259" key="5">
    <source>
        <dbReference type="Pfam" id="PF07885"/>
    </source>
</evidence>
<dbReference type="Pfam" id="PF02254">
    <property type="entry name" value="TrkA_N"/>
    <property type="match status" value="1"/>
</dbReference>
<dbReference type="Gene3D" id="3.40.50.720">
    <property type="entry name" value="NAD(P)-binding Rossmann-like Domain"/>
    <property type="match status" value="1"/>
</dbReference>
<protein>
    <submittedName>
        <fullName evidence="6">Voltage-gated potassium channel TrkA</fullName>
    </submittedName>
</protein>
<dbReference type="SUPFAM" id="SSF51735">
    <property type="entry name" value="NAD(P)-binding Rossmann-fold domains"/>
    <property type="match status" value="1"/>
</dbReference>
<feature type="transmembrane region" description="Helical" evidence="3">
    <location>
        <begin position="203"/>
        <end position="222"/>
    </location>
</feature>
<dbReference type="OrthoDB" id="9799090at2"/>
<dbReference type="SUPFAM" id="SSF81324">
    <property type="entry name" value="Voltage-gated potassium channels"/>
    <property type="match status" value="1"/>
</dbReference>